<dbReference type="PANTHER" id="PTHR23028">
    <property type="entry name" value="ACETYLTRANSFERASE"/>
    <property type="match status" value="1"/>
</dbReference>
<protein>
    <submittedName>
        <fullName evidence="3">Acyltransferase</fullName>
        <ecNumber evidence="3">2.3.-.-</ecNumber>
    </submittedName>
</protein>
<proteinExistence type="predicted"/>
<feature type="transmembrane region" description="Helical" evidence="1">
    <location>
        <begin position="115"/>
        <end position="136"/>
    </location>
</feature>
<dbReference type="InterPro" id="IPR050879">
    <property type="entry name" value="Acyltransferase_3"/>
</dbReference>
<feature type="transmembrane region" description="Helical" evidence="1">
    <location>
        <begin position="86"/>
        <end position="103"/>
    </location>
</feature>
<comment type="caution">
    <text evidence="3">The sequence shown here is derived from an EMBL/GenBank/DDBJ whole genome shotgun (WGS) entry which is preliminary data.</text>
</comment>
<keyword evidence="1" id="KW-1133">Transmembrane helix</keyword>
<evidence type="ECO:0000256" key="1">
    <source>
        <dbReference type="SAM" id="Phobius"/>
    </source>
</evidence>
<evidence type="ECO:0000259" key="2">
    <source>
        <dbReference type="Pfam" id="PF01757"/>
    </source>
</evidence>
<dbReference type="PANTHER" id="PTHR23028:SF134">
    <property type="entry name" value="PUTATIVE (AFU_ORTHOLOGUE AFUA_4G08520)-RELATED"/>
    <property type="match status" value="1"/>
</dbReference>
<evidence type="ECO:0000313" key="3">
    <source>
        <dbReference type="EMBL" id="MEE6186186.1"/>
    </source>
</evidence>
<name>A0ABU7RDY5_9BACT</name>
<sequence>MSQKSLAGTPHYEILDGLRGIAAIMVVVFHCYEILIPDFNESPVAHGYLAVDFFFCLSGFVIAYAYDSRIHRIGKKRFFINRLIRLHPLVVLGTIVGLLGLLLDPLASTSAVEEFGWGKIAVATICSVLMIPYPYLGRYGNVFPLNAPAWSLGLEYVINIFYALVLVHINKKLLTVLLAIAAVSLVWVTWQAGNVCVGWSGENYWEGYARVSCCFLAGVAVYRFGWVIPNKLHFIIYAALLMGVFFFPHRDNDILAEMLFVILLFPLIIAFGAGTVATGWVSKLCAFLGDISYPLYMLHYWMIWILGNYAATNPGQQSLYIYSGVILVASVVLAWAALKFIDEPVRKWLTINFKSRSESQ</sequence>
<feature type="transmembrane region" description="Helical" evidence="1">
    <location>
        <begin position="319"/>
        <end position="338"/>
    </location>
</feature>
<reference evidence="3 4" key="1">
    <citation type="submission" date="2024-01" db="EMBL/GenBank/DDBJ databases">
        <title>Niabella digestum sp. nov., isolated from waste digestion system.</title>
        <authorList>
            <person name="Zhang L."/>
        </authorList>
    </citation>
    <scope>NUCLEOTIDE SEQUENCE [LARGE SCALE GENOMIC DNA]</scope>
    <source>
        <strain evidence="3 4">A18</strain>
    </source>
</reference>
<feature type="domain" description="Acyltransferase 3" evidence="2">
    <location>
        <begin position="14"/>
        <end position="337"/>
    </location>
</feature>
<dbReference type="GO" id="GO:0016746">
    <property type="term" value="F:acyltransferase activity"/>
    <property type="evidence" value="ECO:0007669"/>
    <property type="project" value="UniProtKB-KW"/>
</dbReference>
<dbReference type="Proteomes" id="UP001357452">
    <property type="component" value="Unassembled WGS sequence"/>
</dbReference>
<feature type="transmembrane region" description="Helical" evidence="1">
    <location>
        <begin position="21"/>
        <end position="39"/>
    </location>
</feature>
<feature type="transmembrane region" description="Helical" evidence="1">
    <location>
        <begin position="173"/>
        <end position="195"/>
    </location>
</feature>
<keyword evidence="1" id="KW-0812">Transmembrane</keyword>
<feature type="transmembrane region" description="Helical" evidence="1">
    <location>
        <begin position="259"/>
        <end position="281"/>
    </location>
</feature>
<keyword evidence="3" id="KW-0808">Transferase</keyword>
<feature type="transmembrane region" description="Helical" evidence="1">
    <location>
        <begin position="148"/>
        <end position="167"/>
    </location>
</feature>
<dbReference type="InterPro" id="IPR002656">
    <property type="entry name" value="Acyl_transf_3_dom"/>
</dbReference>
<dbReference type="EC" id="2.3.-.-" evidence="3"/>
<accession>A0ABU7RDY5</accession>
<keyword evidence="1" id="KW-0472">Membrane</keyword>
<organism evidence="3 4">
    <name type="scientific">Niabella digestorum</name>
    <dbReference type="NCBI Taxonomy" id="3117701"/>
    <lineage>
        <taxon>Bacteria</taxon>
        <taxon>Pseudomonadati</taxon>
        <taxon>Bacteroidota</taxon>
        <taxon>Chitinophagia</taxon>
        <taxon>Chitinophagales</taxon>
        <taxon>Chitinophagaceae</taxon>
        <taxon>Niabella</taxon>
    </lineage>
</organism>
<dbReference type="Pfam" id="PF01757">
    <property type="entry name" value="Acyl_transf_3"/>
    <property type="match status" value="1"/>
</dbReference>
<keyword evidence="4" id="KW-1185">Reference proteome</keyword>
<feature type="transmembrane region" description="Helical" evidence="1">
    <location>
        <begin position="293"/>
        <end position="312"/>
    </location>
</feature>
<keyword evidence="3" id="KW-0012">Acyltransferase</keyword>
<feature type="transmembrane region" description="Helical" evidence="1">
    <location>
        <begin position="231"/>
        <end position="247"/>
    </location>
</feature>
<feature type="transmembrane region" description="Helical" evidence="1">
    <location>
        <begin position="45"/>
        <end position="66"/>
    </location>
</feature>
<evidence type="ECO:0000313" key="4">
    <source>
        <dbReference type="Proteomes" id="UP001357452"/>
    </source>
</evidence>
<gene>
    <name evidence="3" type="ORF">V2H41_02785</name>
</gene>
<dbReference type="RefSeq" id="WP_330973596.1">
    <property type="nucleotide sequence ID" value="NZ_JAZGLY010000002.1"/>
</dbReference>
<dbReference type="EMBL" id="JAZGLY010000002">
    <property type="protein sequence ID" value="MEE6186186.1"/>
    <property type="molecule type" value="Genomic_DNA"/>
</dbReference>